<gene>
    <name evidence="10" type="primary">hisH</name>
    <name evidence="13" type="ORF">CBF30_11265</name>
</gene>
<evidence type="ECO:0000256" key="1">
    <source>
        <dbReference type="ARBA" id="ARBA00005091"/>
    </source>
</evidence>
<dbReference type="Pfam" id="PF00117">
    <property type="entry name" value="GATase"/>
    <property type="match status" value="1"/>
</dbReference>
<evidence type="ECO:0000256" key="4">
    <source>
        <dbReference type="ARBA" id="ARBA00022801"/>
    </source>
</evidence>
<dbReference type="GO" id="GO:0004359">
    <property type="term" value="F:glutaminase activity"/>
    <property type="evidence" value="ECO:0007669"/>
    <property type="project" value="UniProtKB-EC"/>
</dbReference>
<dbReference type="OrthoDB" id="9807137at2"/>
<evidence type="ECO:0000256" key="11">
    <source>
        <dbReference type="PIRSR" id="PIRSR000495-1"/>
    </source>
</evidence>
<dbReference type="Proteomes" id="UP000288669">
    <property type="component" value="Unassembled WGS sequence"/>
</dbReference>
<comment type="catalytic activity">
    <reaction evidence="8 10">
        <text>5-[(5-phospho-1-deoxy-D-ribulos-1-ylimino)methylamino]-1-(5-phospho-beta-D-ribosyl)imidazole-4-carboxamide + L-glutamine = D-erythro-1-(imidazol-4-yl)glycerol 3-phosphate + 5-amino-1-(5-phospho-beta-D-ribosyl)imidazole-4-carboxamide + L-glutamate + H(+)</text>
        <dbReference type="Rhea" id="RHEA:24793"/>
        <dbReference type="ChEBI" id="CHEBI:15378"/>
        <dbReference type="ChEBI" id="CHEBI:29985"/>
        <dbReference type="ChEBI" id="CHEBI:58278"/>
        <dbReference type="ChEBI" id="CHEBI:58359"/>
        <dbReference type="ChEBI" id="CHEBI:58475"/>
        <dbReference type="ChEBI" id="CHEBI:58525"/>
        <dbReference type="EC" id="4.3.2.10"/>
    </reaction>
</comment>
<comment type="subcellular location">
    <subcellularLocation>
        <location evidence="10">Cytoplasm</location>
    </subcellularLocation>
</comment>
<evidence type="ECO:0000256" key="8">
    <source>
        <dbReference type="ARBA" id="ARBA00047838"/>
    </source>
</evidence>
<dbReference type="InterPro" id="IPR010139">
    <property type="entry name" value="Imidazole-glycPsynth_HisH"/>
</dbReference>
<reference evidence="13 14" key="1">
    <citation type="submission" date="2017-05" db="EMBL/GenBank/DDBJ databases">
        <title>Vagococcus spp. assemblies.</title>
        <authorList>
            <person name="Gulvik C.A."/>
        </authorList>
    </citation>
    <scope>NUCLEOTIDE SEQUENCE [LARGE SCALE GENOMIC DNA]</scope>
    <source>
        <strain evidence="13 14">DSM 24756</strain>
    </source>
</reference>
<evidence type="ECO:0000256" key="7">
    <source>
        <dbReference type="ARBA" id="ARBA00023239"/>
    </source>
</evidence>
<organism evidence="13 14">
    <name type="scientific">Vagococcus entomophilus</name>
    <dbReference type="NCBI Taxonomy" id="1160095"/>
    <lineage>
        <taxon>Bacteria</taxon>
        <taxon>Bacillati</taxon>
        <taxon>Bacillota</taxon>
        <taxon>Bacilli</taxon>
        <taxon>Lactobacillales</taxon>
        <taxon>Enterococcaceae</taxon>
        <taxon>Vagococcus</taxon>
    </lineage>
</organism>
<feature type="active site" evidence="10 11">
    <location>
        <position position="183"/>
    </location>
</feature>
<dbReference type="EC" id="4.3.2.10" evidence="10"/>
<evidence type="ECO:0000256" key="2">
    <source>
        <dbReference type="ARBA" id="ARBA00011152"/>
    </source>
</evidence>
<keyword evidence="5 10" id="KW-0315">Glutamine amidotransferase</keyword>
<feature type="active site" description="Nucleophile" evidence="10 11">
    <location>
        <position position="79"/>
    </location>
</feature>
<dbReference type="InterPro" id="IPR017926">
    <property type="entry name" value="GATASE"/>
</dbReference>
<dbReference type="Gene3D" id="3.40.50.880">
    <property type="match status" value="1"/>
</dbReference>
<comment type="catalytic activity">
    <reaction evidence="9 10">
        <text>L-glutamine + H2O = L-glutamate + NH4(+)</text>
        <dbReference type="Rhea" id="RHEA:15889"/>
        <dbReference type="ChEBI" id="CHEBI:15377"/>
        <dbReference type="ChEBI" id="CHEBI:28938"/>
        <dbReference type="ChEBI" id="CHEBI:29985"/>
        <dbReference type="ChEBI" id="CHEBI:58359"/>
        <dbReference type="EC" id="3.5.1.2"/>
    </reaction>
</comment>
<dbReference type="PROSITE" id="PS51273">
    <property type="entry name" value="GATASE_TYPE_1"/>
    <property type="match status" value="1"/>
</dbReference>
<dbReference type="SUPFAM" id="SSF52317">
    <property type="entry name" value="Class I glutamine amidotransferase-like"/>
    <property type="match status" value="1"/>
</dbReference>
<proteinExistence type="inferred from homology"/>
<dbReference type="PANTHER" id="PTHR42701:SF1">
    <property type="entry name" value="IMIDAZOLE GLYCEROL PHOSPHATE SYNTHASE SUBUNIT HISH"/>
    <property type="match status" value="1"/>
</dbReference>
<keyword evidence="6 10" id="KW-0368">Histidine biosynthesis</keyword>
<keyword evidence="14" id="KW-1185">Reference proteome</keyword>
<evidence type="ECO:0000256" key="3">
    <source>
        <dbReference type="ARBA" id="ARBA00022605"/>
    </source>
</evidence>
<dbReference type="UniPathway" id="UPA00031">
    <property type="reaction ID" value="UER00010"/>
</dbReference>
<dbReference type="GO" id="GO:0005737">
    <property type="term" value="C:cytoplasm"/>
    <property type="evidence" value="ECO:0007669"/>
    <property type="project" value="UniProtKB-SubCell"/>
</dbReference>
<dbReference type="HAMAP" id="MF_00278">
    <property type="entry name" value="HisH"/>
    <property type="match status" value="1"/>
</dbReference>
<accession>A0A430AEK0</accession>
<sequence>MIVIIDYDTGNTKSVQRALLAVGLSSKVSADPDEIRAAKGLVLPGVGAYPQAMQALKERKLDLLIKEEVKKGKPLLGICLGMQLLLEGSMEYGFSEGLGLIEGICEPLPKENNFPVPHVGWNQLTITSSNKLVVGLQDQFVYFVHSYYADCEPEYIDAVAQYSLKIPAIISSGHVFGIQFHPEKSGEVGLELLKKFKEVVEDEHLTGN</sequence>
<evidence type="ECO:0000256" key="5">
    <source>
        <dbReference type="ARBA" id="ARBA00022962"/>
    </source>
</evidence>
<keyword evidence="7 10" id="KW-0456">Lyase</keyword>
<feature type="domain" description="Glutamine amidotransferase" evidence="12">
    <location>
        <begin position="3"/>
        <end position="196"/>
    </location>
</feature>
<dbReference type="GO" id="GO:0016829">
    <property type="term" value="F:lyase activity"/>
    <property type="evidence" value="ECO:0007669"/>
    <property type="project" value="UniProtKB-KW"/>
</dbReference>
<evidence type="ECO:0000256" key="9">
    <source>
        <dbReference type="ARBA" id="ARBA00049534"/>
    </source>
</evidence>
<feature type="active site" evidence="10 11">
    <location>
        <position position="181"/>
    </location>
</feature>
<evidence type="ECO:0000259" key="12">
    <source>
        <dbReference type="Pfam" id="PF00117"/>
    </source>
</evidence>
<dbReference type="EC" id="3.5.1.2" evidence="10"/>
<dbReference type="GO" id="GO:0000107">
    <property type="term" value="F:imidazoleglycerol-phosphate synthase activity"/>
    <property type="evidence" value="ECO:0007669"/>
    <property type="project" value="UniProtKB-UniRule"/>
</dbReference>
<dbReference type="AlphaFoldDB" id="A0A430AEK0"/>
<keyword evidence="10" id="KW-0963">Cytoplasm</keyword>
<dbReference type="RefSeq" id="WP_126826823.1">
    <property type="nucleotide sequence ID" value="NZ_JBHLWU010000004.1"/>
</dbReference>
<evidence type="ECO:0000313" key="13">
    <source>
        <dbReference type="EMBL" id="RSU05885.1"/>
    </source>
</evidence>
<dbReference type="GO" id="GO:0000105">
    <property type="term" value="P:L-histidine biosynthetic process"/>
    <property type="evidence" value="ECO:0007669"/>
    <property type="project" value="UniProtKB-UniRule"/>
</dbReference>
<dbReference type="PIRSF" id="PIRSF000495">
    <property type="entry name" value="Amidotransf_hisH"/>
    <property type="match status" value="1"/>
</dbReference>
<dbReference type="InterPro" id="IPR029062">
    <property type="entry name" value="Class_I_gatase-like"/>
</dbReference>
<evidence type="ECO:0000256" key="10">
    <source>
        <dbReference type="HAMAP-Rule" id="MF_00278"/>
    </source>
</evidence>
<comment type="pathway">
    <text evidence="1 10">Amino-acid biosynthesis; L-histidine biosynthesis; L-histidine from 5-phospho-alpha-D-ribose 1-diphosphate: step 5/9.</text>
</comment>
<evidence type="ECO:0000256" key="6">
    <source>
        <dbReference type="ARBA" id="ARBA00023102"/>
    </source>
</evidence>
<dbReference type="EMBL" id="NGJZ01000005">
    <property type="protein sequence ID" value="RSU05885.1"/>
    <property type="molecule type" value="Genomic_DNA"/>
</dbReference>
<protein>
    <recommendedName>
        <fullName evidence="10">Imidazole glycerol phosphate synthase subunit HisH</fullName>
        <ecNumber evidence="10">4.3.2.10</ecNumber>
    </recommendedName>
    <alternativeName>
        <fullName evidence="10">IGP synthase glutaminase subunit</fullName>
        <ecNumber evidence="10">3.5.1.2</ecNumber>
    </alternativeName>
    <alternativeName>
        <fullName evidence="10">IGP synthase subunit HisH</fullName>
    </alternativeName>
    <alternativeName>
        <fullName evidence="10">ImGP synthase subunit HisH</fullName>
        <shortName evidence="10">IGPS subunit HisH</shortName>
    </alternativeName>
</protein>
<dbReference type="PRINTS" id="PR00097">
    <property type="entry name" value="ANTSNTHASEII"/>
</dbReference>
<comment type="caution">
    <text evidence="13">The sequence shown here is derived from an EMBL/GenBank/DDBJ whole genome shotgun (WGS) entry which is preliminary data.</text>
</comment>
<evidence type="ECO:0000313" key="14">
    <source>
        <dbReference type="Proteomes" id="UP000288669"/>
    </source>
</evidence>
<comment type="subunit">
    <text evidence="2 10">Heterodimer of HisH and HisF.</text>
</comment>
<comment type="function">
    <text evidence="10">IGPS catalyzes the conversion of PRFAR and glutamine to IGP, AICAR and glutamate. The HisH subunit catalyzes the hydrolysis of glutamine to glutamate and ammonia as part of the synthesis of IGP and AICAR. The resulting ammonia molecule is channeled to the active site of HisF.</text>
</comment>
<dbReference type="CDD" id="cd01748">
    <property type="entry name" value="GATase1_IGP_Synthase"/>
    <property type="match status" value="1"/>
</dbReference>
<keyword evidence="3 10" id="KW-0028">Amino-acid biosynthesis</keyword>
<name>A0A430AEK0_9ENTE</name>
<dbReference type="NCBIfam" id="TIGR01855">
    <property type="entry name" value="IMP_synth_hisH"/>
    <property type="match status" value="1"/>
</dbReference>
<keyword evidence="4 10" id="KW-0378">Hydrolase</keyword>
<dbReference type="PANTHER" id="PTHR42701">
    <property type="entry name" value="IMIDAZOLE GLYCEROL PHOSPHATE SYNTHASE SUBUNIT HISH"/>
    <property type="match status" value="1"/>
</dbReference>